<dbReference type="AlphaFoldDB" id="A0A371YS06"/>
<comment type="caution">
    <text evidence="4">The sequence shown here is derived from an EMBL/GenBank/DDBJ whole genome shotgun (WGS) entry which is preliminary data.</text>
</comment>
<evidence type="ECO:0000256" key="1">
    <source>
        <dbReference type="SAM" id="Phobius"/>
    </source>
</evidence>
<keyword evidence="1" id="KW-1133">Transmembrane helix</keyword>
<evidence type="ECO:0000313" key="3">
    <source>
        <dbReference type="EMBL" id="MFC2997106.1"/>
    </source>
</evidence>
<evidence type="ECO:0000313" key="5">
    <source>
        <dbReference type="Proteomes" id="UP000240957"/>
    </source>
</evidence>
<dbReference type="OrthoDB" id="6706917at2"/>
<dbReference type="EMBL" id="PYIX02000008">
    <property type="protein sequence ID" value="RFC84266.1"/>
    <property type="molecule type" value="Genomic_DNA"/>
</dbReference>
<reference evidence="6" key="3">
    <citation type="journal article" date="2019" name="Int. J. Syst. Evol. Microbiol.">
        <title>The Global Catalogue of Microorganisms (GCM) 10K type strain sequencing project: providing services to taxonomists for standard genome sequencing and annotation.</title>
        <authorList>
            <consortium name="The Broad Institute Genomics Platform"/>
            <consortium name="The Broad Institute Genome Sequencing Center for Infectious Disease"/>
            <person name="Wu L."/>
            <person name="Ma J."/>
        </authorList>
    </citation>
    <scope>NUCLEOTIDE SEQUENCE [LARGE SCALE GENOMIC DNA]</scope>
    <source>
        <strain evidence="6">KCTC 62575</strain>
    </source>
</reference>
<sequence length="166" mass="19502">MSDSKPALSLRYYLNLEESQDGFKLATLGKKQISRFLTPLVSVGIIAWGLYLGMATVGRYYVFLGLFFLLLQGLMRYWFLPMMFKRQFIKYQFGKSEQGIELFQDYFELFSSGRPKKMFPYADVQHFIEGKLTYMIELKNRTVIIVPKRAFENSTDQTLFVNSFKK</sequence>
<reference evidence="3" key="4">
    <citation type="submission" date="2024-09" db="EMBL/GenBank/DDBJ databases">
        <authorList>
            <person name="Sun Q."/>
            <person name="Mori K."/>
        </authorList>
    </citation>
    <scope>NUCLEOTIDE SEQUENCE</scope>
    <source>
        <strain evidence="3">KCTC 62575</strain>
    </source>
</reference>
<evidence type="ECO:0000313" key="6">
    <source>
        <dbReference type="Proteomes" id="UP001595455"/>
    </source>
</evidence>
<dbReference type="Pfam" id="PF14317">
    <property type="entry name" value="YcxB"/>
    <property type="match status" value="1"/>
</dbReference>
<accession>A0A371YS06</accession>
<organism evidence="4 5">
    <name type="scientific">Acinetobacter sichuanensis</name>
    <dbReference type="NCBI Taxonomy" id="2136183"/>
    <lineage>
        <taxon>Bacteria</taxon>
        <taxon>Pseudomonadati</taxon>
        <taxon>Pseudomonadota</taxon>
        <taxon>Gammaproteobacteria</taxon>
        <taxon>Moraxellales</taxon>
        <taxon>Moraxellaceae</taxon>
        <taxon>Acinetobacter</taxon>
    </lineage>
</organism>
<feature type="transmembrane region" description="Helical" evidence="1">
    <location>
        <begin position="60"/>
        <end position="80"/>
    </location>
</feature>
<reference evidence="4 5" key="2">
    <citation type="submission" date="2018-08" db="EMBL/GenBank/DDBJ databases">
        <title>The draft genome of Acinetobacter sichuanensis strain WCHAc060041.</title>
        <authorList>
            <person name="Qin J."/>
            <person name="Feng Y."/>
            <person name="Zong Z."/>
        </authorList>
    </citation>
    <scope>NUCLEOTIDE SEQUENCE [LARGE SCALE GENOMIC DNA]</scope>
    <source>
        <strain evidence="4 5">WCHAc060041</strain>
    </source>
</reference>
<dbReference type="EMBL" id="JBHRSF010000102">
    <property type="protein sequence ID" value="MFC2997106.1"/>
    <property type="molecule type" value="Genomic_DNA"/>
</dbReference>
<gene>
    <name evidence="3" type="ORF">ACFODO_17990</name>
    <name evidence="4" type="ORF">C9E89_007445</name>
</gene>
<keyword evidence="1" id="KW-0812">Transmembrane</keyword>
<keyword evidence="6" id="KW-1185">Reference proteome</keyword>
<evidence type="ECO:0000313" key="4">
    <source>
        <dbReference type="EMBL" id="RFC84266.1"/>
    </source>
</evidence>
<dbReference type="Proteomes" id="UP001595455">
    <property type="component" value="Unassembled WGS sequence"/>
</dbReference>
<reference evidence="3" key="1">
    <citation type="journal article" date="2014" name="Int. J. Syst. Evol. Microbiol.">
        <title>Complete genome of a new Firmicutes species belonging to the dominant human colonic microbiota ('Ruminococcus bicirculans') reveals two chromosomes and a selective capacity to utilize plant glucans.</title>
        <authorList>
            <consortium name="NISC Comparative Sequencing Program"/>
            <person name="Wegmann U."/>
            <person name="Louis P."/>
            <person name="Goesmann A."/>
            <person name="Henrissat B."/>
            <person name="Duncan S.H."/>
            <person name="Flint H.J."/>
        </authorList>
    </citation>
    <scope>NUCLEOTIDE SEQUENCE</scope>
    <source>
        <strain evidence="3">KCTC 62575</strain>
    </source>
</reference>
<feature type="domain" description="YcxB-like C-terminal" evidence="2">
    <location>
        <begin position="118"/>
        <end position="160"/>
    </location>
</feature>
<keyword evidence="1" id="KW-0472">Membrane</keyword>
<dbReference type="InterPro" id="IPR025588">
    <property type="entry name" value="YcxB-like_C"/>
</dbReference>
<evidence type="ECO:0000259" key="2">
    <source>
        <dbReference type="Pfam" id="PF14317"/>
    </source>
</evidence>
<name>A0A371YS06_9GAMM</name>
<dbReference type="Proteomes" id="UP000240957">
    <property type="component" value="Unassembled WGS sequence"/>
</dbReference>
<protein>
    <submittedName>
        <fullName evidence="4">YcxB family protein</fullName>
    </submittedName>
</protein>
<feature type="transmembrane region" description="Helical" evidence="1">
    <location>
        <begin position="36"/>
        <end position="54"/>
    </location>
</feature>
<proteinExistence type="predicted"/>
<dbReference type="RefSeq" id="WP_107007609.1">
    <property type="nucleotide sequence ID" value="NZ_JAVIDQ010000011.1"/>
</dbReference>